<evidence type="ECO:0000256" key="2">
    <source>
        <dbReference type="SAM" id="MobiDB-lite"/>
    </source>
</evidence>
<dbReference type="GO" id="GO:0002161">
    <property type="term" value="F:aminoacyl-tRNA deacylase activity"/>
    <property type="evidence" value="ECO:0007669"/>
    <property type="project" value="InterPro"/>
</dbReference>
<dbReference type="InterPro" id="IPR040285">
    <property type="entry name" value="ProX/PRXD1"/>
</dbReference>
<feature type="compositionally biased region" description="Basic and acidic residues" evidence="2">
    <location>
        <begin position="294"/>
        <end position="308"/>
    </location>
</feature>
<protein>
    <submittedName>
        <fullName evidence="4">Prolyl-tRNA synthetase associated domain-containing protein 1</fullName>
    </submittedName>
</protein>
<dbReference type="Gene3D" id="3.90.960.10">
    <property type="entry name" value="YbaK/aminoacyl-tRNA synthetase-associated domain"/>
    <property type="match status" value="1"/>
</dbReference>
<feature type="region of interest" description="Disordered" evidence="2">
    <location>
        <begin position="266"/>
        <end position="317"/>
    </location>
</feature>
<dbReference type="InterPro" id="IPR007214">
    <property type="entry name" value="YbaK/aa-tRNA-synth-assoc-dom"/>
</dbReference>
<comment type="similarity">
    <text evidence="1">Belongs to the PRORSD1 family.</text>
</comment>
<name>A0AAV8CBM2_9POAL</name>
<evidence type="ECO:0000313" key="5">
    <source>
        <dbReference type="Proteomes" id="UP001140206"/>
    </source>
</evidence>
<proteinExistence type="inferred from homology"/>
<dbReference type="EMBL" id="JAMFTS010000005">
    <property type="protein sequence ID" value="KAJ4753224.1"/>
    <property type="molecule type" value="Genomic_DNA"/>
</dbReference>
<feature type="domain" description="YbaK/aminoacyl-tRNA synthetase-associated" evidence="3">
    <location>
        <begin position="99"/>
        <end position="226"/>
    </location>
</feature>
<dbReference type="InterPro" id="IPR036754">
    <property type="entry name" value="YbaK/aa-tRNA-synt-asso_dom_sf"/>
</dbReference>
<reference evidence="4" key="1">
    <citation type="submission" date="2022-08" db="EMBL/GenBank/DDBJ databases">
        <authorList>
            <person name="Marques A."/>
        </authorList>
    </citation>
    <scope>NUCLEOTIDE SEQUENCE</scope>
    <source>
        <strain evidence="4">RhyPub2mFocal</strain>
        <tissue evidence="4">Leaves</tissue>
    </source>
</reference>
<dbReference type="CDD" id="cd04335">
    <property type="entry name" value="PrdX_deacylase"/>
    <property type="match status" value="1"/>
</dbReference>
<evidence type="ECO:0000256" key="1">
    <source>
        <dbReference type="ARBA" id="ARBA00010201"/>
    </source>
</evidence>
<organism evidence="4 5">
    <name type="scientific">Rhynchospora pubera</name>
    <dbReference type="NCBI Taxonomy" id="906938"/>
    <lineage>
        <taxon>Eukaryota</taxon>
        <taxon>Viridiplantae</taxon>
        <taxon>Streptophyta</taxon>
        <taxon>Embryophyta</taxon>
        <taxon>Tracheophyta</taxon>
        <taxon>Spermatophyta</taxon>
        <taxon>Magnoliopsida</taxon>
        <taxon>Liliopsida</taxon>
        <taxon>Poales</taxon>
        <taxon>Cyperaceae</taxon>
        <taxon>Cyperoideae</taxon>
        <taxon>Rhynchosporeae</taxon>
        <taxon>Rhynchospora</taxon>
    </lineage>
</organism>
<dbReference type="AlphaFoldDB" id="A0AAV8CBM2"/>
<dbReference type="PANTHER" id="PTHR31423:SF3">
    <property type="entry name" value="PROLYL-TRNA SYNTHETASE ASSOCIATED DOMAIN-CONTAINING PROTEIN 1-RELATED"/>
    <property type="match status" value="1"/>
</dbReference>
<accession>A0AAV8CBM2</accession>
<sequence>MVVTGFYPDNMSRLNPKGPIIFHTQSLESRESSLSACSFHAASINPFLKSLNRNLKPIYSPAPRPPLLIRRRRRSMAFTKDQLLARLQELKVEFLSCDHPSVMTVEEQAKYVGHLGGALSKNLFLKDKKHRLYIISALANTKVDLKILSQRLGLGKGGLRMAPEEALPEILHVALGSVTPFALINESARSVSLLLDKGFKSQRYCLFHPLTNEVTIALTPSDFDKFLLSIGHEPAYVDLEDCPVVGKDNPPDLAYLIPAEALNLPGGADKVPPTSAPAQTNATLEQKTKQPTQKPKEPSKEQKQKSGNDKPQINVDAVADSTNVEKFVEKVLEKVSNVFISELSKQSNAEDGNIKDHMLEGVKQRVSSDLLSMTMTLKNSVYTQGFHAGIESTLYPLANKKIVERK</sequence>
<evidence type="ECO:0000259" key="3">
    <source>
        <dbReference type="Pfam" id="PF04073"/>
    </source>
</evidence>
<dbReference type="PANTHER" id="PTHR31423">
    <property type="entry name" value="YBAK DOMAIN-CONTAINING PROTEIN"/>
    <property type="match status" value="1"/>
</dbReference>
<dbReference type="FunFam" id="3.90.960.10:FF:000005">
    <property type="entry name" value="Putative prolyl-tRNA synthetase"/>
    <property type="match status" value="1"/>
</dbReference>
<dbReference type="SUPFAM" id="SSF55826">
    <property type="entry name" value="YbaK/ProRS associated domain"/>
    <property type="match status" value="1"/>
</dbReference>
<dbReference type="Proteomes" id="UP001140206">
    <property type="component" value="Chromosome 5"/>
</dbReference>
<comment type="caution">
    <text evidence="4">The sequence shown here is derived from an EMBL/GenBank/DDBJ whole genome shotgun (WGS) entry which is preliminary data.</text>
</comment>
<gene>
    <name evidence="4" type="ORF">LUZ62_087629</name>
</gene>
<keyword evidence="5" id="KW-1185">Reference proteome</keyword>
<evidence type="ECO:0000313" key="4">
    <source>
        <dbReference type="EMBL" id="KAJ4753224.1"/>
    </source>
</evidence>
<dbReference type="Pfam" id="PF04073">
    <property type="entry name" value="tRNA_edit"/>
    <property type="match status" value="1"/>
</dbReference>